<dbReference type="InterPro" id="IPR050934">
    <property type="entry name" value="ITIH"/>
</dbReference>
<sequence>TRDSNRFTVSVNVKPESKAAFSLTYEELLKRKNDHYEQIINLHLGKPINDLSVEVNDKGDLDPRAHLKKAMNKILEQLHNNDLFNLVEFNLNVKVWDSNNAE</sequence>
<proteinExistence type="predicted"/>
<gene>
    <name evidence="1" type="ORF">ILUMI_18116</name>
</gene>
<protein>
    <submittedName>
        <fullName evidence="1">Uncharacterized protein</fullName>
    </submittedName>
</protein>
<organism evidence="1 2">
    <name type="scientific">Ignelater luminosus</name>
    <name type="common">Cucubano</name>
    <name type="synonym">Pyrophorus luminosus</name>
    <dbReference type="NCBI Taxonomy" id="2038154"/>
    <lineage>
        <taxon>Eukaryota</taxon>
        <taxon>Metazoa</taxon>
        <taxon>Ecdysozoa</taxon>
        <taxon>Arthropoda</taxon>
        <taxon>Hexapoda</taxon>
        <taxon>Insecta</taxon>
        <taxon>Pterygota</taxon>
        <taxon>Neoptera</taxon>
        <taxon>Endopterygota</taxon>
        <taxon>Coleoptera</taxon>
        <taxon>Polyphaga</taxon>
        <taxon>Elateriformia</taxon>
        <taxon>Elateroidea</taxon>
        <taxon>Elateridae</taxon>
        <taxon>Agrypninae</taxon>
        <taxon>Pyrophorini</taxon>
        <taxon>Ignelater</taxon>
    </lineage>
</organism>
<comment type="caution">
    <text evidence="1">The sequence shown here is derived from an EMBL/GenBank/DDBJ whole genome shotgun (WGS) entry which is preliminary data.</text>
</comment>
<evidence type="ECO:0000313" key="2">
    <source>
        <dbReference type="Proteomes" id="UP000801492"/>
    </source>
</evidence>
<name>A0A8K0G4F0_IGNLU</name>
<feature type="non-terminal residue" evidence="1">
    <location>
        <position position="1"/>
    </location>
</feature>
<keyword evidence="2" id="KW-1185">Reference proteome</keyword>
<dbReference type="AlphaFoldDB" id="A0A8K0G4F0"/>
<dbReference type="PANTHER" id="PTHR10338">
    <property type="entry name" value="INTER-ALPHA-TRYPSIN INHIBITOR HEAVY CHAIN FAMILY MEMBER"/>
    <property type="match status" value="1"/>
</dbReference>
<dbReference type="OrthoDB" id="299997at2759"/>
<dbReference type="Proteomes" id="UP000801492">
    <property type="component" value="Unassembled WGS sequence"/>
</dbReference>
<reference evidence="1" key="1">
    <citation type="submission" date="2019-08" db="EMBL/GenBank/DDBJ databases">
        <title>The genome of the North American firefly Photinus pyralis.</title>
        <authorList>
            <consortium name="Photinus pyralis genome working group"/>
            <person name="Fallon T.R."/>
            <person name="Sander Lower S.E."/>
            <person name="Weng J.-K."/>
        </authorList>
    </citation>
    <scope>NUCLEOTIDE SEQUENCE</scope>
    <source>
        <strain evidence="1">TRF0915ILg1</strain>
        <tissue evidence="1">Whole body</tissue>
    </source>
</reference>
<evidence type="ECO:0000313" key="1">
    <source>
        <dbReference type="EMBL" id="KAF2888057.1"/>
    </source>
</evidence>
<dbReference type="PANTHER" id="PTHR10338:SF108">
    <property type="entry name" value="INTER-ALPHA-TRYPSIN INHIBITOR HEAVY CHAIN H4-LIKE PROTEIN"/>
    <property type="match status" value="1"/>
</dbReference>
<accession>A0A8K0G4F0</accession>
<dbReference type="EMBL" id="VTPC01080193">
    <property type="protein sequence ID" value="KAF2888057.1"/>
    <property type="molecule type" value="Genomic_DNA"/>
</dbReference>